<proteinExistence type="predicted"/>
<accession>A0A7S0CG67</accession>
<protein>
    <submittedName>
        <fullName evidence="1">Uncharacterized protein</fullName>
    </submittedName>
</protein>
<gene>
    <name evidence="1" type="ORF">PINE0816_LOCUS17228</name>
</gene>
<dbReference type="EMBL" id="HBEL01036754">
    <property type="protein sequence ID" value="CAD8421077.1"/>
    <property type="molecule type" value="Transcribed_RNA"/>
</dbReference>
<sequence length="150" mass="17225">MSLFFCHALPNATKTCKAIRAKMKSKYLNSRVNLDYSDLAFGAKKAGLVEIKSDKDMKEATRVIKYHQEKTLKLSSNDFKRQCPPVHILEKIWKVSLTSEMEFFPENVNGSNDLEGGFKKAAKTTLCKVNVNETLKEGEWRDFFNSYSRM</sequence>
<dbReference type="AlphaFoldDB" id="A0A7S0CG67"/>
<reference evidence="1" key="1">
    <citation type="submission" date="2021-01" db="EMBL/GenBank/DDBJ databases">
        <authorList>
            <person name="Corre E."/>
            <person name="Pelletier E."/>
            <person name="Niang G."/>
            <person name="Scheremetjew M."/>
            <person name="Finn R."/>
            <person name="Kale V."/>
            <person name="Holt S."/>
            <person name="Cochrane G."/>
            <person name="Meng A."/>
            <person name="Brown T."/>
            <person name="Cohen L."/>
        </authorList>
    </citation>
    <scope>NUCLEOTIDE SEQUENCE</scope>
    <source>
        <strain evidence="1">CCAP1064/1</strain>
    </source>
</reference>
<name>A0A7S0CG67_9STRA</name>
<organism evidence="1">
    <name type="scientific">Proboscia inermis</name>
    <dbReference type="NCBI Taxonomy" id="420281"/>
    <lineage>
        <taxon>Eukaryota</taxon>
        <taxon>Sar</taxon>
        <taxon>Stramenopiles</taxon>
        <taxon>Ochrophyta</taxon>
        <taxon>Bacillariophyta</taxon>
        <taxon>Coscinodiscophyceae</taxon>
        <taxon>Rhizosoleniophycidae</taxon>
        <taxon>Rhizosoleniales</taxon>
        <taxon>Rhizosoleniaceae</taxon>
        <taxon>Proboscia</taxon>
    </lineage>
</organism>
<evidence type="ECO:0000313" key="1">
    <source>
        <dbReference type="EMBL" id="CAD8421077.1"/>
    </source>
</evidence>